<keyword evidence="1" id="KW-0472">Membrane</keyword>
<proteinExistence type="predicted"/>
<gene>
    <name evidence="2" type="ORF">HGG69_00305</name>
</gene>
<keyword evidence="1" id="KW-1133">Transmembrane helix</keyword>
<evidence type="ECO:0000256" key="1">
    <source>
        <dbReference type="SAM" id="Phobius"/>
    </source>
</evidence>
<dbReference type="Proteomes" id="UP000501060">
    <property type="component" value="Chromosome"/>
</dbReference>
<protein>
    <submittedName>
        <fullName evidence="2">PDxFFG protein</fullName>
    </submittedName>
</protein>
<organism evidence="2 3">
    <name type="scientific">Mycoplasma phocoenae</name>
    <dbReference type="NCBI Taxonomy" id="754517"/>
    <lineage>
        <taxon>Bacteria</taxon>
        <taxon>Bacillati</taxon>
        <taxon>Mycoplasmatota</taxon>
        <taxon>Mollicutes</taxon>
        <taxon>Mycoplasmataceae</taxon>
        <taxon>Mycoplasma</taxon>
    </lineage>
</organism>
<sequence>MSKKKWNLHTKIWPKYAISFGVLSTVAAITIGAIYVHSNSKNNKLGKANLTEEADLLNIFLAANEKPVSNFTLLDKKTVIASYDSEGDKVTYNGKTYTSEEFLVEYFEKHNQLPILNIKYGPMNFWNEYIECVSPLEYAKFAKWFMTNVSWGPEIITLKSFSIVKGVETNGNAVTLGAHANENKEHTTIKFYPDAFFGSMPLYSNLSGPNQSQDALTYKINNELLTSDQLKEFLASIPEYNSTANFSPDLKDTYTFRSISDVRKLENQTVWTIEKNWRTNLLKLSTNEIDVFKTSTQGRNLPHLLLINGKTEAEARENLKNTVKLYADNDKYDLLKDIDSLPLKQKKIISVSKNIVRIPIEKSSNELVYNDENLVILFDDNTELILNVPNNDLVASYKNDLNKDEFKYMKDLKNTGDIETGFTNLGGYLLDIQELYINNVNKILKTLTKNDDFKNLAHKEITDYASQANFIETFMNKSNEFQNDSNNKAQFDQYTKNINKLLGSVSENENNKNIFNTCKLLLSTLHELVNEPVYKTLNETIDSSNKEQYFKALREHIDQRAKIFKKYESILSAQIALPLSDLLKIDTWNVVFPNIKNDFEYFSFDSAFLANQLVSLDALKAIAKENSINWRNYYDLDAYLSGLKDTRYTRQEIYIYSDKIKSLYKDINPEADNIGSEFDSLINSTKYINKLVENSLKLINEYDLKTNPATSALGEVDKNNVYDLLNEALTNPDSVEAKFLSGHRMYGHLVFSANKNKEYWNKFTQNNPEDLYNFIVKAIEGDSDNVNVVESEQKGVKQLLDEFKTKYNISPEDWSKLENRSNLYYITKSTKYRDSSKSGIKEVFDKYDIREGRNEFIHTLVAYNKLIMAKNLTSEKLLKKESLNEAKKVLTLNKKILQIKKFQLYFASKSSLLKPETIAIYKDIVNYFEESTDKLNQAYIEFIKKENESQHAYNALILSDIQNSNKLAQIQKIKNAKDLLNVQDNDDIISKIQDTAFMTEKLDSVRAEFYNQRNKVEEAYNEFFDNRDKLIKIYEDKTNNYLNSIKNEWFSSKNYGAAKQSIDQTIKYIGIIDEKATATKQQYINDIDKIEAKGLKITEQERTKLDQLLEKYDNIDQFTDALRTLSKEANVIKDWERQQGAYIRKFNNKNIPKYRKAWVTKYAVHKIVDKFIEFNNKVKDFSAEYGSIIEGYLLLDFIKFKSPFSKLIQSLQVTNNRAMISNEELFEKDKELFEQHEYASFKQDQLKAKYHQLQSLKKLGEDSLKIANSKEYINATQKVLLENIQSSNRDLHVAEDELNKFTFDVASVTQEQLDAADPNSQLGKYKQILELEKSSKENTTNEIIKANKSIIEKMTSKDGKYQQTKKAYEDKAKELKMLDFTELLEDQVYVIERFVTNFKQEQFNAIDLASLSDVLADAQKAEMIEKIIKTNNEFKAEDIQLITTIINEYNAADHSNLANLDKSQKLFDELITKLHANVSQILEKTKLLKSEKDKYQAEIDKLFKSAVIDNLSVLENSSLSDYNTRTDRSVNSELSKIKKVIEQVAKLKSEFIKNKEIVSKYDQKLSSLSKQIEKLAPELSKYKLEVVEAKKKLLAVGNKHFASEKDKLSLIMIPLLKKYITELEVKLTKLELNPNKDPQEVQKYRNLMSSLEKLEQNFESKSEYILYMNKDNAENSEEFSKVLDIIIKLTNTEKQLSKELNKLNPFWNSLTNYVKAVKNNANYFNAYTSIMNVSNDTTQSLIEYVISFAIQSEQEYLNNKIIASKLFEKDLNKVFTTEENLTSDRDIIFAKTEIELLDILSKKGIINEAFPVSKAKEKIGLFKWTNIQKHGSKISLTFNEKSTSASTAFYNGEFTDKYLRFNIDANDNQKLLTLTSDLFRTLGYKKSINPVLIKEEGTIKDPLTGESTKGFSVYVDAYDNLTERLQREIPYVSEKNIGEHLAQKINDKGEIEYVIENGEYRGFLRDSRVGLWSILKLSNPNFKGISADFLRFVAAHEYGHHITLNAAQDLSDSYRKPIFAASLSPGSQPRADSYYNRHALDLYLKARTHLELDDERLLDQENVTNDYGEYAIFKHKVFDKNDPTKFEWVKESESDIWGAPLSSTDITEALNNDKRRFLQDFEGLKKALEKRKQANNVPINTTNNKYEDELSLIDLWLPNSIDPNSGTINPTIYGDAEYLLPEKDDQGNVIYKYTKGSIELLKGVLKDGMGNEIQFDENNQPIIVKGIKNDKQQFIQINEVLIKTKNGNPVLNVELGKNYAPDQHAVKYINDKLKTINKYIYELIQTTYRTTGWDKSGITNISQEPGISLGYTWPASYDSYIAAIVSKDQQRIGLKKHFADYVNRRDIDKGGPVSNDDEFKDAVGFKFYDFSGENSWLKGKYKGLGFMSGALPYTRIDKGENVDINNIDNVSVASVIEAFKVAGNAFLQGNLNGGDSQILWLNKDNMYLPNLKHNNSTSPIFLADTYSFFNSIKIMNWIEKYNMNFYGEGKQYVGVQSTSLFKTNDANGKLLPIYNTNKNIPKYKDIKSLSLTSSLLTDTTKDSLFNSFYVLNDSNQKQFENITFTDGKKWLDFVTLDFSQAKFNQVDKRVDWDLEYVKSKFDIEVFVKALKKAYENDKTLNKEDSIRIKTLIDSNDEQLLANEIMSRYSRSDLAFFTKEIRFTDLEKNLDLFWIFDEKYGYGDYKLDTFNIDKTTIKPEQMSAHDIINIVKKHAKSLGYKTEKLTLLDLLVLLEKVSLYSEGISLYSSGFKETGLESNQLIRIVSAIMHGQFKNKKPSSDVLNYFNSKTERNLGDKFSDYTYTFAEVINRDLLQIGYSPASSDLNNMPNFLSNISESNTGNEYMLDGSDSAQWLERVFDFEKNISDPIKNFEKLNVEDYKGIAKAKGLKNTDRYFSDPNNINAQQITKANNFFGELKTTNNGWLKDRWYRKNLNFELYDDNGKPIIDNTIRIKDLTGKVVNERPTAYWQYFIQSQGIGKRNVSNIWRDAEKDAIAMFGYLPNDQAKIAKYIAIKDKETNEIKTIPIRMQNTSNLFYYKTQNIENEKKFNSGDESVRHYLKDEKYSYVDTYGVKHEGTGFTAWVSDYAILSRYQNNLILPGKSYDIYFASDKEGTKAFNFDLGKKLDPNNPNDPNLGVSAVVENNKTSSQAPIVIKRETINVDGKEVETDNIIIVVNDQFNGII</sequence>
<evidence type="ECO:0000313" key="3">
    <source>
        <dbReference type="Proteomes" id="UP000501060"/>
    </source>
</evidence>
<keyword evidence="1" id="KW-0812">Transmembrane</keyword>
<keyword evidence="3" id="KW-1185">Reference proteome</keyword>
<dbReference type="EMBL" id="CP051481">
    <property type="protein sequence ID" value="QJG66776.1"/>
    <property type="molecule type" value="Genomic_DNA"/>
</dbReference>
<dbReference type="RefSeq" id="WP_169604827.1">
    <property type="nucleotide sequence ID" value="NZ_CP051481.1"/>
</dbReference>
<name>A0A858U7S1_9MOLU</name>
<evidence type="ECO:0000313" key="2">
    <source>
        <dbReference type="EMBL" id="QJG66776.1"/>
    </source>
</evidence>
<reference evidence="2 3" key="1">
    <citation type="submission" date="2020-04" db="EMBL/GenBank/DDBJ databases">
        <title>Novel Mycoplasma species detected in Phocoena phocoena (harbor porpoise) from the USA.</title>
        <authorList>
            <person name="Volokhov D.V."/>
        </authorList>
    </citation>
    <scope>NUCLEOTIDE SEQUENCE [LARGE SCALE GENOMIC DNA]</scope>
    <source>
        <strain evidence="2 3">Phocoena C-264-GEN</strain>
    </source>
</reference>
<dbReference type="KEGG" id="mphe:HGG69_00305"/>
<dbReference type="NCBIfam" id="NF012210">
    <property type="entry name" value="PDxFFG"/>
    <property type="match status" value="1"/>
</dbReference>
<accession>A0A858U7S1</accession>
<feature type="transmembrane region" description="Helical" evidence="1">
    <location>
        <begin position="12"/>
        <end position="36"/>
    </location>
</feature>